<protein>
    <submittedName>
        <fullName evidence="2">Uncharacterized protein</fullName>
    </submittedName>
</protein>
<reference evidence="2" key="2">
    <citation type="submission" date="2021-04" db="EMBL/GenBank/DDBJ databases">
        <title>Genome-wide patterns of bracovirus chromosomal integration into multiple host tissues during parasitism.</title>
        <authorList>
            <person name="Chebbi M.A.C."/>
        </authorList>
    </citation>
    <scope>NUCLEOTIDE SEQUENCE</scope>
    <source>
        <tissue evidence="2">Whole body</tissue>
    </source>
</reference>
<keyword evidence="1" id="KW-0472">Membrane</keyword>
<keyword evidence="1" id="KW-1133">Transmembrane helix</keyword>
<feature type="transmembrane region" description="Helical" evidence="1">
    <location>
        <begin position="117"/>
        <end position="140"/>
    </location>
</feature>
<keyword evidence="1" id="KW-0812">Transmembrane</keyword>
<keyword evidence="3" id="KW-1185">Reference proteome</keyword>
<name>A0A8J5R1X4_9HYME</name>
<reference evidence="2" key="1">
    <citation type="submission" date="2020-03" db="EMBL/GenBank/DDBJ databases">
        <authorList>
            <person name="Chebbi M.A."/>
            <person name="Drezen J.M."/>
        </authorList>
    </citation>
    <scope>NUCLEOTIDE SEQUENCE</scope>
    <source>
        <tissue evidence="2">Whole body</tissue>
    </source>
</reference>
<gene>
    <name evidence="2" type="ORF">G9C98_004768</name>
</gene>
<dbReference type="OrthoDB" id="7660248at2759"/>
<organism evidence="2 3">
    <name type="scientific">Cotesia typhae</name>
    <dbReference type="NCBI Taxonomy" id="2053667"/>
    <lineage>
        <taxon>Eukaryota</taxon>
        <taxon>Metazoa</taxon>
        <taxon>Ecdysozoa</taxon>
        <taxon>Arthropoda</taxon>
        <taxon>Hexapoda</taxon>
        <taxon>Insecta</taxon>
        <taxon>Pterygota</taxon>
        <taxon>Neoptera</taxon>
        <taxon>Endopterygota</taxon>
        <taxon>Hymenoptera</taxon>
        <taxon>Apocrita</taxon>
        <taxon>Ichneumonoidea</taxon>
        <taxon>Braconidae</taxon>
        <taxon>Microgastrinae</taxon>
        <taxon>Cotesia</taxon>
    </lineage>
</organism>
<evidence type="ECO:0000313" key="2">
    <source>
        <dbReference type="EMBL" id="KAG8036188.1"/>
    </source>
</evidence>
<evidence type="ECO:0000313" key="3">
    <source>
        <dbReference type="Proteomes" id="UP000729913"/>
    </source>
</evidence>
<sequence length="143" mass="17068">MRLSHEYFMSVLSDPIFLNRVKIHANDDFKTRSIQVTNEEACKYFWMKVWMDVLIPAYQKLEFYREINDNNLKVHVNALDYPEYNYVNLLGVPPTWTQLHYVSTIAQSKESPFLKPIFNSIGVFIAYLIVAMFITFHYILRKF</sequence>
<proteinExistence type="predicted"/>
<dbReference type="AlphaFoldDB" id="A0A8J5R1X4"/>
<dbReference type="EMBL" id="JAAOIC020000049">
    <property type="protein sequence ID" value="KAG8036188.1"/>
    <property type="molecule type" value="Genomic_DNA"/>
</dbReference>
<evidence type="ECO:0000256" key="1">
    <source>
        <dbReference type="SAM" id="Phobius"/>
    </source>
</evidence>
<comment type="caution">
    <text evidence="2">The sequence shown here is derived from an EMBL/GenBank/DDBJ whole genome shotgun (WGS) entry which is preliminary data.</text>
</comment>
<accession>A0A8J5R1X4</accession>
<dbReference type="Proteomes" id="UP000729913">
    <property type="component" value="Unassembled WGS sequence"/>
</dbReference>